<comment type="caution">
    <text evidence="1">The sequence shown here is derived from an EMBL/GenBank/DDBJ whole genome shotgun (WGS) entry which is preliminary data.</text>
</comment>
<dbReference type="RefSeq" id="WP_052685804.1">
    <property type="nucleotide sequence ID" value="NZ_JANWNL010000029.1"/>
</dbReference>
<protein>
    <submittedName>
        <fullName evidence="1">Uncharacterized protein</fullName>
    </submittedName>
</protein>
<dbReference type="Proteomes" id="UP000231328">
    <property type="component" value="Unassembled WGS sequence"/>
</dbReference>
<organism evidence="1 2">
    <name type="scientific">Enterobacter hormaechei</name>
    <dbReference type="NCBI Taxonomy" id="158836"/>
    <lineage>
        <taxon>Bacteria</taxon>
        <taxon>Pseudomonadati</taxon>
        <taxon>Pseudomonadota</taxon>
        <taxon>Gammaproteobacteria</taxon>
        <taxon>Enterobacterales</taxon>
        <taxon>Enterobacteriaceae</taxon>
        <taxon>Enterobacter</taxon>
        <taxon>Enterobacter cloacae complex</taxon>
    </lineage>
</organism>
<proteinExistence type="predicted"/>
<dbReference type="EMBL" id="NMVR01000042">
    <property type="protein sequence ID" value="PJG37613.1"/>
    <property type="molecule type" value="Genomic_DNA"/>
</dbReference>
<reference evidence="1 2" key="1">
    <citation type="submission" date="2017-07" db="EMBL/GenBank/DDBJ databases">
        <title>Draft genome sequence of Enterobacter cloacae ST128, a clinical strain coproducing KPC-2 and NDM-1 carbapenemases.</title>
        <authorList>
            <person name="Li X."/>
        </authorList>
    </citation>
    <scope>NUCLEOTIDE SEQUENCE [LARGE SCALE GENOMIC DNA]</scope>
    <source>
        <strain evidence="1 2">HBY</strain>
    </source>
</reference>
<gene>
    <name evidence="1" type="ORF">CGZ54_20935</name>
</gene>
<name>A0AAP8GJ95_9ENTR</name>
<accession>A0AAP8GJ95</accession>
<evidence type="ECO:0000313" key="1">
    <source>
        <dbReference type="EMBL" id="PJG37613.1"/>
    </source>
</evidence>
<sequence>MSVIQYVASDAGTFPEDAYFLDPRHIDELTSEWEFESLAQDAALDYFDNHDGWESDWPLDIELFIDGESIGVFAVEMEHVPRFSARKKQETAQ</sequence>
<evidence type="ECO:0000313" key="2">
    <source>
        <dbReference type="Proteomes" id="UP000231328"/>
    </source>
</evidence>
<dbReference type="AlphaFoldDB" id="A0AAP8GJ95"/>